<dbReference type="InterPro" id="IPR011042">
    <property type="entry name" value="6-blade_b-propeller_TolB-like"/>
</dbReference>
<evidence type="ECO:0000259" key="2">
    <source>
        <dbReference type="Pfam" id="PF07995"/>
    </source>
</evidence>
<dbReference type="SUPFAM" id="SSF50952">
    <property type="entry name" value="Soluble quinoprotein glucose dehydrogenase"/>
    <property type="match status" value="1"/>
</dbReference>
<evidence type="ECO:0000256" key="1">
    <source>
        <dbReference type="SAM" id="SignalP"/>
    </source>
</evidence>
<dbReference type="RefSeq" id="WP_009019297.1">
    <property type="nucleotide sequence ID" value="NZ_DS999411.1"/>
</dbReference>
<dbReference type="InterPro" id="IPR011041">
    <property type="entry name" value="Quinoprot_gluc/sorb_DH_b-prop"/>
</dbReference>
<keyword evidence="4" id="KW-1185">Reference proteome</keyword>
<evidence type="ECO:0000313" key="4">
    <source>
        <dbReference type="Proteomes" id="UP000004699"/>
    </source>
</evidence>
<dbReference type="PANTHER" id="PTHR19328:SF75">
    <property type="entry name" value="ALDOSE SUGAR DEHYDROGENASE YLII"/>
    <property type="match status" value="1"/>
</dbReference>
<evidence type="ECO:0000313" key="3">
    <source>
        <dbReference type="EMBL" id="EED34549.1"/>
    </source>
</evidence>
<gene>
    <name evidence="3" type="ORF">NOR51B_486</name>
</gene>
<accession>B8KTN3</accession>
<feature type="domain" description="Glucose/Sorbosone dehydrogenase" evidence="2">
    <location>
        <begin position="41"/>
        <end position="362"/>
    </location>
</feature>
<keyword evidence="1" id="KW-0732">Signal</keyword>
<protein>
    <submittedName>
        <fullName evidence="3">Soluble aldose sugar dehydrogenase YliI</fullName>
    </submittedName>
</protein>
<dbReference type="PANTHER" id="PTHR19328">
    <property type="entry name" value="HEDGEHOG-INTERACTING PROTEIN"/>
    <property type="match status" value="1"/>
</dbReference>
<dbReference type="Gene3D" id="2.120.10.30">
    <property type="entry name" value="TolB, C-terminal domain"/>
    <property type="match status" value="1"/>
</dbReference>
<feature type="signal peptide" evidence="1">
    <location>
        <begin position="1"/>
        <end position="28"/>
    </location>
</feature>
<dbReference type="STRING" id="565045.NOR51B_486"/>
<proteinExistence type="predicted"/>
<name>B8KTN3_9GAMM</name>
<dbReference type="InterPro" id="IPR012938">
    <property type="entry name" value="Glc/Sorbosone_DH"/>
</dbReference>
<sequence length="369" mass="40672">MLNYRPVQQALGVSALMVALMLPCHVGAAEKVSVSLLESGLDKPWSIAELPNGDLLITEKPGRLLRRTTEGLLSPIKGVPEVYFAAQGGLFEVLLHPDFVNNRWLYMTYAGGDEDANRTTVIRARLGEDRLDNIETLLEVDRDKEGAYHFGGKLAFLRDGSLLVTVGEGYDYLQEAQALDSELGKVLRINADGSLPADNPFPDHAPRVYSYGHRNPQGLLRVKGTDTVWLIEHGPMGGDELNLLQPGINYGWPAITYGLDYSGEIISPYTEAEGMEQPVEYWVPSIAPSGLARVEGPLFPEWTGDLLTGALKDRKLYRLDLEEGKVVGQSEPFPEIVGRVRDIRIAGDGSVLVITDEGELYRIGQQTYH</sequence>
<organism evidence="3 4">
    <name type="scientific">Luminiphilus syltensis NOR5-1B</name>
    <dbReference type="NCBI Taxonomy" id="565045"/>
    <lineage>
        <taxon>Bacteria</taxon>
        <taxon>Pseudomonadati</taxon>
        <taxon>Pseudomonadota</taxon>
        <taxon>Gammaproteobacteria</taxon>
        <taxon>Cellvibrionales</taxon>
        <taxon>Halieaceae</taxon>
        <taxon>Luminiphilus</taxon>
    </lineage>
</organism>
<reference evidence="4" key="1">
    <citation type="journal article" date="2013" name="BMC Microbiol.">
        <title>Taxonomy and evolution of bacteriochlorophyll a-containing members of the OM60/NOR5 clade of marine gammaproteobacteria: description of Luminiphilus syltensis gen. nov., sp. nov., reclassification of Haliea rubra as Pseudohaliea rubra gen. nov., comb. nov., and emendation of Chromatocurvus halotolerans.</title>
        <authorList>
            <person name="Spring S."/>
            <person name="Riedel T."/>
            <person name="Sproer C."/>
            <person name="Yan S."/>
            <person name="Harder J."/>
            <person name="Fuchs B.M."/>
        </authorList>
    </citation>
    <scope>NUCLEOTIDE SEQUENCE [LARGE SCALE GENOMIC DNA]</scope>
    <source>
        <strain evidence="4">NOR51-B</strain>
    </source>
</reference>
<dbReference type="EMBL" id="DS999411">
    <property type="protein sequence ID" value="EED34549.1"/>
    <property type="molecule type" value="Genomic_DNA"/>
</dbReference>
<dbReference type="eggNOG" id="COG2133">
    <property type="taxonomic scope" value="Bacteria"/>
</dbReference>
<dbReference type="HOGENOM" id="CLU_012253_1_1_6"/>
<feature type="chain" id="PRO_5002875963" evidence="1">
    <location>
        <begin position="29"/>
        <end position="369"/>
    </location>
</feature>
<dbReference type="Proteomes" id="UP000004699">
    <property type="component" value="Unassembled WGS sequence"/>
</dbReference>
<dbReference type="Pfam" id="PF07995">
    <property type="entry name" value="GSDH"/>
    <property type="match status" value="1"/>
</dbReference>
<dbReference type="AlphaFoldDB" id="B8KTN3"/>